<evidence type="ECO:0000259" key="3">
    <source>
        <dbReference type="PROSITE" id="PS50955"/>
    </source>
</evidence>
<feature type="region of interest" description="Disordered" evidence="1">
    <location>
        <begin position="49"/>
        <end position="72"/>
    </location>
</feature>
<dbReference type="PANTHER" id="PTHR12019">
    <property type="entry name" value="LAMINA-ASSOCIATED POLYPEPTIDE THYMOPOIETIN"/>
    <property type="match status" value="1"/>
</dbReference>
<dbReference type="Pfam" id="PF08198">
    <property type="entry name" value="Thymopoietin"/>
    <property type="match status" value="1"/>
</dbReference>
<dbReference type="AlphaFoldDB" id="A0A672N3L1"/>
<evidence type="ECO:0000256" key="1">
    <source>
        <dbReference type="SAM" id="MobiDB-lite"/>
    </source>
</evidence>
<proteinExistence type="predicted"/>
<dbReference type="PROSITE" id="PS50955">
    <property type="entry name" value="LEM_LIKE"/>
    <property type="match status" value="1"/>
</dbReference>
<dbReference type="PANTHER" id="PTHR12019:SF21">
    <property type="entry name" value="THYMOPOIETIN A"/>
    <property type="match status" value="1"/>
</dbReference>
<name>A0A672N3L1_SINGR</name>
<keyword evidence="2" id="KW-0812">Transmembrane</keyword>
<dbReference type="GO" id="GO:0003677">
    <property type="term" value="F:DNA binding"/>
    <property type="evidence" value="ECO:0007669"/>
    <property type="project" value="InterPro"/>
</dbReference>
<feature type="region of interest" description="Disordered" evidence="1">
    <location>
        <begin position="122"/>
        <end position="159"/>
    </location>
</feature>
<evidence type="ECO:0000313" key="4">
    <source>
        <dbReference type="Ensembl" id="ENSSGRP00000044157.1"/>
    </source>
</evidence>
<sequence length="355" mass="38987">MSEFLEDPSVLTKDKLKSALLAHNVALPNGDQKKDVYVQLYLKNLTAQNKKSSGSPDVFSSDEELPPAPVVSNRSRSGRVGWLIVDLTCFENNFTDLTLTLTNVFSSASTRKVYEKRLQKLLDQGPPETVAPPSETSQTDGSQNGNTDSDQYSDKEEETVAPAPVFVPEPEPEVEAEPIPVVERPIRSRGKTPVTSRTRSGQHNRVEKVSAIDQTPRTVERDVLKEIFPNENLSTPTGISATCRRPIRGAAGRPLVGDTWLDESRLRLKELRETSSSSTYTETRSVPHVTAVPLTASKPVAPPAVKTRARRSLPVWVQLLLLSAVAGFLFFVYQAMETNEVGLFKQSGADDGTSK</sequence>
<keyword evidence="2" id="KW-1133">Transmembrane helix</keyword>
<dbReference type="SMART" id="SM01261">
    <property type="entry name" value="Thymopoietin"/>
    <property type="match status" value="1"/>
</dbReference>
<dbReference type="Gene3D" id="1.10.720.40">
    <property type="match status" value="2"/>
</dbReference>
<dbReference type="InterPro" id="IPR051656">
    <property type="entry name" value="LEM_domain"/>
</dbReference>
<dbReference type="FunFam" id="1.10.720.40:FF:000001">
    <property type="entry name" value="LEM domain containing 2, isoform CRA_a"/>
    <property type="match status" value="1"/>
</dbReference>
<dbReference type="Proteomes" id="UP000472262">
    <property type="component" value="Unassembled WGS sequence"/>
</dbReference>
<dbReference type="CDD" id="cd12935">
    <property type="entry name" value="LEM_like"/>
    <property type="match status" value="1"/>
</dbReference>
<organism evidence="4 5">
    <name type="scientific">Sinocyclocheilus grahami</name>
    <name type="common">Dianchi golden-line fish</name>
    <name type="synonym">Barbus grahami</name>
    <dbReference type="NCBI Taxonomy" id="75366"/>
    <lineage>
        <taxon>Eukaryota</taxon>
        <taxon>Metazoa</taxon>
        <taxon>Chordata</taxon>
        <taxon>Craniata</taxon>
        <taxon>Vertebrata</taxon>
        <taxon>Euteleostomi</taxon>
        <taxon>Actinopterygii</taxon>
        <taxon>Neopterygii</taxon>
        <taxon>Teleostei</taxon>
        <taxon>Ostariophysi</taxon>
        <taxon>Cypriniformes</taxon>
        <taxon>Cyprinidae</taxon>
        <taxon>Cyprininae</taxon>
        <taxon>Sinocyclocheilus</taxon>
    </lineage>
</organism>
<reference evidence="4" key="2">
    <citation type="submission" date="2025-09" db="UniProtKB">
        <authorList>
            <consortium name="Ensembl"/>
        </authorList>
    </citation>
    <scope>IDENTIFICATION</scope>
</reference>
<keyword evidence="5" id="KW-1185">Reference proteome</keyword>
<feature type="transmembrane region" description="Helical" evidence="2">
    <location>
        <begin position="315"/>
        <end position="336"/>
    </location>
</feature>
<dbReference type="SUPFAM" id="SSF63451">
    <property type="entry name" value="LEM domain"/>
    <property type="match status" value="1"/>
</dbReference>
<accession>A0A672N3L1</accession>
<keyword evidence="2" id="KW-0472">Membrane</keyword>
<gene>
    <name evidence="4" type="primary">LOC107586754</name>
</gene>
<protein>
    <submittedName>
        <fullName evidence="4">Lamina-associated polypeptide 2, isoforms beta/delta/epsilon/gamma-like</fullName>
    </submittedName>
</protein>
<dbReference type="Ensembl" id="ENSSGRT00000047282.1">
    <property type="protein sequence ID" value="ENSSGRP00000044157.1"/>
    <property type="gene ID" value="ENSSGRG00000023753.1"/>
</dbReference>
<dbReference type="InterPro" id="IPR013146">
    <property type="entry name" value="LEM-like_dom"/>
</dbReference>
<feature type="domain" description="LEM-like" evidence="3">
    <location>
        <begin position="5"/>
        <end position="48"/>
    </location>
</feature>
<evidence type="ECO:0000313" key="5">
    <source>
        <dbReference type="Proteomes" id="UP000472262"/>
    </source>
</evidence>
<evidence type="ECO:0000256" key="2">
    <source>
        <dbReference type="SAM" id="Phobius"/>
    </source>
</evidence>
<feature type="compositionally biased region" description="Polar residues" evidence="1">
    <location>
        <begin position="134"/>
        <end position="150"/>
    </location>
</feature>
<dbReference type="InterPro" id="IPR011015">
    <property type="entry name" value="LEM/LEM-like_dom_sf"/>
</dbReference>
<reference evidence="4" key="1">
    <citation type="submission" date="2025-08" db="UniProtKB">
        <authorList>
            <consortium name="Ensembl"/>
        </authorList>
    </citation>
    <scope>IDENTIFICATION</scope>
</reference>